<comment type="caution">
    <text evidence="1">The sequence shown here is derived from an EMBL/GenBank/DDBJ whole genome shotgun (WGS) entry which is preliminary data.</text>
</comment>
<organism evidence="1">
    <name type="scientific">Tanacetum cinerariifolium</name>
    <name type="common">Dalmatian daisy</name>
    <name type="synonym">Chrysanthemum cinerariifolium</name>
    <dbReference type="NCBI Taxonomy" id="118510"/>
    <lineage>
        <taxon>Eukaryota</taxon>
        <taxon>Viridiplantae</taxon>
        <taxon>Streptophyta</taxon>
        <taxon>Embryophyta</taxon>
        <taxon>Tracheophyta</taxon>
        <taxon>Spermatophyta</taxon>
        <taxon>Magnoliopsida</taxon>
        <taxon>eudicotyledons</taxon>
        <taxon>Gunneridae</taxon>
        <taxon>Pentapetalae</taxon>
        <taxon>asterids</taxon>
        <taxon>campanulids</taxon>
        <taxon>Asterales</taxon>
        <taxon>Asteraceae</taxon>
        <taxon>Asteroideae</taxon>
        <taxon>Anthemideae</taxon>
        <taxon>Anthemidinae</taxon>
        <taxon>Tanacetum</taxon>
    </lineage>
</organism>
<dbReference type="EMBL" id="BKCJ010973983">
    <property type="protein sequence ID" value="GFC57525.1"/>
    <property type="molecule type" value="Genomic_DNA"/>
</dbReference>
<sequence>APIKGRNLDEGEVAAERVSDDTEEMAYVLTSMDAATVLASRVAEVATGSGSIPTAGPPAADVPTGSDVVPTAGLIFATATVVTPYTRRKGKETMVESETPKKRKVQEQLDIQMSRQLEEEMKRDDQRISEQIARDAEVARIHAEEKLQMMINSLDRSNETVLKYLQEYEQFAEDLSIGERVELINDLIKYQENYA</sequence>
<dbReference type="AlphaFoldDB" id="A0A699Q449"/>
<reference evidence="1" key="1">
    <citation type="journal article" date="2019" name="Sci. Rep.">
        <title>Draft genome of Tanacetum cinerariifolium, the natural source of mosquito coil.</title>
        <authorList>
            <person name="Yamashiro T."/>
            <person name="Shiraishi A."/>
            <person name="Satake H."/>
            <person name="Nakayama K."/>
        </authorList>
    </citation>
    <scope>NUCLEOTIDE SEQUENCE</scope>
</reference>
<gene>
    <name evidence="1" type="ORF">Tci_829495</name>
</gene>
<evidence type="ECO:0000313" key="1">
    <source>
        <dbReference type="EMBL" id="GFC57525.1"/>
    </source>
</evidence>
<feature type="non-terminal residue" evidence="1">
    <location>
        <position position="1"/>
    </location>
</feature>
<accession>A0A699Q449</accession>
<proteinExistence type="predicted"/>
<name>A0A699Q449_TANCI</name>
<protein>
    <submittedName>
        <fullName evidence="1">Uncharacterized protein</fullName>
    </submittedName>
</protein>